<dbReference type="GO" id="GO:0005198">
    <property type="term" value="F:structural molecule activity"/>
    <property type="evidence" value="ECO:0007669"/>
    <property type="project" value="InterPro"/>
</dbReference>
<evidence type="ECO:0000313" key="5">
    <source>
        <dbReference type="Proteomes" id="UP000468638"/>
    </source>
</evidence>
<dbReference type="GO" id="GO:0009288">
    <property type="term" value="C:bacterial-type flagellum"/>
    <property type="evidence" value="ECO:0007669"/>
    <property type="project" value="InterPro"/>
</dbReference>
<accession>A0A6I4ZUR5</accession>
<dbReference type="RefSeq" id="WP_160909645.1">
    <property type="nucleotide sequence ID" value="NZ_WMEQ01000006.1"/>
</dbReference>
<dbReference type="Proteomes" id="UP000468638">
    <property type="component" value="Unassembled WGS sequence"/>
</dbReference>
<protein>
    <recommendedName>
        <fullName evidence="1">Flagellin</fullName>
    </recommendedName>
</protein>
<sequence length="279" mass="30014">MRINHNIAALNTHRQLSQANNANQQSMEKLSSGLRINKAGDDAAGLAISEKMRGQIRGLEQASRNAQDGISMIQTAEGALNETHSILQRMRELAVQSANDTNTEADRAELQKEVDQLSEEISRVGDNTEFNTQNLLDGDFSGKFQIGANEGQNLELDISDMRGFSLGVAGEGKIQETVTPTGTTDFSDGTYTIDGNDLKDSDGNVMASTTDSGVTWTSSANSEKITFSQQVSEGTIEIEGGEATGTASLQNNGLLPKCPTPTSKLEGEEIVWSIHYIIQ</sequence>
<dbReference type="Pfam" id="PF00669">
    <property type="entry name" value="Flagellin_N"/>
    <property type="match status" value="1"/>
</dbReference>
<evidence type="ECO:0000259" key="3">
    <source>
        <dbReference type="Pfam" id="PF00669"/>
    </source>
</evidence>
<comment type="caution">
    <text evidence="4">The sequence shown here is derived from an EMBL/GenBank/DDBJ whole genome shotgun (WGS) entry which is preliminary data.</text>
</comment>
<name>A0A6I4ZUR5_9BACI</name>
<keyword evidence="2" id="KW-0175">Coiled coil</keyword>
<dbReference type="PANTHER" id="PTHR42792">
    <property type="entry name" value="FLAGELLIN"/>
    <property type="match status" value="1"/>
</dbReference>
<dbReference type="Gene3D" id="1.20.1330.10">
    <property type="entry name" value="f41 fragment of flagellin, N-terminal domain"/>
    <property type="match status" value="1"/>
</dbReference>
<dbReference type="OrthoDB" id="9796789at2"/>
<dbReference type="PANTHER" id="PTHR42792:SF2">
    <property type="entry name" value="FLAGELLIN"/>
    <property type="match status" value="1"/>
</dbReference>
<gene>
    <name evidence="4" type="ORF">GLW05_10220</name>
</gene>
<dbReference type="InterPro" id="IPR001492">
    <property type="entry name" value="Flagellin"/>
</dbReference>
<proteinExistence type="predicted"/>
<dbReference type="PRINTS" id="PR00207">
    <property type="entry name" value="FLAGELLIN"/>
</dbReference>
<evidence type="ECO:0000256" key="1">
    <source>
        <dbReference type="ARBA" id="ARBA00020110"/>
    </source>
</evidence>
<dbReference type="InterPro" id="IPR001029">
    <property type="entry name" value="Flagellin_N"/>
</dbReference>
<dbReference type="AlphaFoldDB" id="A0A6I4ZUR5"/>
<keyword evidence="4" id="KW-0969">Cilium</keyword>
<keyword evidence="4" id="KW-0966">Cell projection</keyword>
<dbReference type="SUPFAM" id="SSF64518">
    <property type="entry name" value="Phase 1 flagellin"/>
    <property type="match status" value="1"/>
</dbReference>
<evidence type="ECO:0000256" key="2">
    <source>
        <dbReference type="SAM" id="Coils"/>
    </source>
</evidence>
<evidence type="ECO:0000313" key="4">
    <source>
        <dbReference type="EMBL" id="MYL33975.1"/>
    </source>
</evidence>
<feature type="coiled-coil region" evidence="2">
    <location>
        <begin position="100"/>
        <end position="127"/>
    </location>
</feature>
<feature type="domain" description="Flagellin N-terminal" evidence="3">
    <location>
        <begin position="3"/>
        <end position="139"/>
    </location>
</feature>
<dbReference type="EMBL" id="WMEQ01000006">
    <property type="protein sequence ID" value="MYL33975.1"/>
    <property type="molecule type" value="Genomic_DNA"/>
</dbReference>
<organism evidence="4 5">
    <name type="scientific">Pontibacillus yanchengensis</name>
    <dbReference type="NCBI Taxonomy" id="462910"/>
    <lineage>
        <taxon>Bacteria</taxon>
        <taxon>Bacillati</taxon>
        <taxon>Bacillota</taxon>
        <taxon>Bacilli</taxon>
        <taxon>Bacillales</taxon>
        <taxon>Bacillaceae</taxon>
        <taxon>Pontibacillus</taxon>
    </lineage>
</organism>
<keyword evidence="4" id="KW-0282">Flagellum</keyword>
<reference evidence="4 5" key="1">
    <citation type="submission" date="2019-11" db="EMBL/GenBank/DDBJ databases">
        <title>Genome sequences of 17 halophilic strains isolated from different environments.</title>
        <authorList>
            <person name="Furrow R.E."/>
        </authorList>
    </citation>
    <scope>NUCLEOTIDE SEQUENCE [LARGE SCALE GENOMIC DNA]</scope>
    <source>
        <strain evidence="4 5">22514_16_FS</strain>
    </source>
</reference>